<evidence type="ECO:0000259" key="2">
    <source>
        <dbReference type="Pfam" id="PF06239"/>
    </source>
</evidence>
<evidence type="ECO:0000313" key="3">
    <source>
        <dbReference type="EMBL" id="VDP71773.1"/>
    </source>
</evidence>
<keyword evidence="4" id="KW-1185">Reference proteome</keyword>
<dbReference type="EMBL" id="UZAN01041042">
    <property type="protein sequence ID" value="VDP71773.1"/>
    <property type="molecule type" value="Genomic_DNA"/>
</dbReference>
<dbReference type="InterPro" id="IPR046448">
    <property type="entry name" value="ECSIT_N"/>
</dbReference>
<dbReference type="AlphaFoldDB" id="A0A183AB21"/>
<name>A0A183AB21_9TREM</name>
<feature type="region of interest" description="Disordered" evidence="1">
    <location>
        <begin position="382"/>
        <end position="410"/>
    </location>
</feature>
<evidence type="ECO:0000313" key="5">
    <source>
        <dbReference type="WBParaSite" id="ECPE_0000416401-mRNA-1"/>
    </source>
</evidence>
<feature type="domain" description="ECSIT N-terminal" evidence="2">
    <location>
        <begin position="1"/>
        <end position="72"/>
    </location>
</feature>
<organism evidence="5">
    <name type="scientific">Echinostoma caproni</name>
    <dbReference type="NCBI Taxonomy" id="27848"/>
    <lineage>
        <taxon>Eukaryota</taxon>
        <taxon>Metazoa</taxon>
        <taxon>Spiralia</taxon>
        <taxon>Lophotrochozoa</taxon>
        <taxon>Platyhelminthes</taxon>
        <taxon>Trematoda</taxon>
        <taxon>Digenea</taxon>
        <taxon>Plagiorchiida</taxon>
        <taxon>Echinostomata</taxon>
        <taxon>Echinostomatoidea</taxon>
        <taxon>Echinostomatidae</taxon>
        <taxon>Echinostoma</taxon>
    </lineage>
</organism>
<dbReference type="PANTHER" id="PTHR13113">
    <property type="entry name" value="ECSIT EVOLUTIONARILY CONSERVED SIGNALING INTERMEDIATE IN TOLL PATHWAYS"/>
    <property type="match status" value="1"/>
</dbReference>
<feature type="compositionally biased region" description="Low complexity" evidence="1">
    <location>
        <begin position="382"/>
        <end position="394"/>
    </location>
</feature>
<sequence>MIIDVFGWRNHAMQHYRHLMYWMPKLAHANPWPVLSRILDELEENPVYLAQLIAERICPDRMTKFQLIKASKLQALLDSLSASVAMFGMGFAPSKCKMLLPDWVGLAPSLTLVMKPADKTPGQPDSMVSAQSPEQQALLTYFSTVSPSHGPGVIPGSRPVIYLDGPHFVWYRNLQAAYYTLWTELDRKRFEKEKVRVEHRESWISHKTLAHLPKLGHSALPIDQQLDPVHSPHSESTRALLATEAPKYQVEKSVFLDPKHALVIRGTAQLTTSEPEYDDRWVALRRSHEYHFLPNELTAHEQAEGTVLAVGVVTPMPDALENQKARFSYNNSSSKSADRKDPGSLPPVPHPAPERLLRMWLSQLQEHNPGLAECTLVMRTSNSNERSARNSSPSDFQSEADIPHAQASRI</sequence>
<protein>
    <submittedName>
        <fullName evidence="5">ECSIT domain-containing protein</fullName>
    </submittedName>
</protein>
<dbReference type="Proteomes" id="UP000272942">
    <property type="component" value="Unassembled WGS sequence"/>
</dbReference>
<accession>A0A183AB21</accession>
<gene>
    <name evidence="3" type="ORF">ECPE_LOCUS4156</name>
</gene>
<evidence type="ECO:0000256" key="1">
    <source>
        <dbReference type="SAM" id="MobiDB-lite"/>
    </source>
</evidence>
<dbReference type="WBParaSite" id="ECPE_0000416401-mRNA-1">
    <property type="protein sequence ID" value="ECPE_0000416401-mRNA-1"/>
    <property type="gene ID" value="ECPE_0000416401"/>
</dbReference>
<dbReference type="PANTHER" id="PTHR13113:SF1">
    <property type="entry name" value="EVOLUTIONARILY CONSERVED SIGNALING INTERMEDIATE IN TOLL PATHWAY, MITOCHONDRIAL"/>
    <property type="match status" value="1"/>
</dbReference>
<proteinExistence type="predicted"/>
<reference evidence="3 4" key="2">
    <citation type="submission" date="2018-11" db="EMBL/GenBank/DDBJ databases">
        <authorList>
            <consortium name="Pathogen Informatics"/>
        </authorList>
    </citation>
    <scope>NUCLEOTIDE SEQUENCE [LARGE SCALE GENOMIC DNA]</scope>
    <source>
        <strain evidence="3 4">Egypt</strain>
    </source>
</reference>
<dbReference type="Pfam" id="PF06239">
    <property type="entry name" value="ECSIT_N"/>
    <property type="match status" value="1"/>
</dbReference>
<reference evidence="5" key="1">
    <citation type="submission" date="2016-06" db="UniProtKB">
        <authorList>
            <consortium name="WormBaseParasite"/>
        </authorList>
    </citation>
    <scope>IDENTIFICATION</scope>
</reference>
<evidence type="ECO:0000313" key="4">
    <source>
        <dbReference type="Proteomes" id="UP000272942"/>
    </source>
</evidence>
<dbReference type="OrthoDB" id="10064298at2759"/>
<dbReference type="InterPro" id="IPR010418">
    <property type="entry name" value="ECSIT"/>
</dbReference>
<dbReference type="GO" id="GO:0005739">
    <property type="term" value="C:mitochondrion"/>
    <property type="evidence" value="ECO:0007669"/>
    <property type="project" value="TreeGrafter"/>
</dbReference>
<dbReference type="GO" id="GO:0045087">
    <property type="term" value="P:innate immune response"/>
    <property type="evidence" value="ECO:0007669"/>
    <property type="project" value="TreeGrafter"/>
</dbReference>
<feature type="region of interest" description="Disordered" evidence="1">
    <location>
        <begin position="325"/>
        <end position="352"/>
    </location>
</feature>
<dbReference type="GO" id="GO:0007178">
    <property type="term" value="P:cell surface receptor protein serine/threonine kinase signaling pathway"/>
    <property type="evidence" value="ECO:0007669"/>
    <property type="project" value="TreeGrafter"/>
</dbReference>